<dbReference type="Gene3D" id="3.40.50.970">
    <property type="match status" value="2"/>
</dbReference>
<proteinExistence type="predicted"/>
<dbReference type="InterPro" id="IPR000399">
    <property type="entry name" value="TPP-bd_CS"/>
</dbReference>
<dbReference type="PROSITE" id="PS00187">
    <property type="entry name" value="TPP_ENZYMES"/>
    <property type="match status" value="1"/>
</dbReference>
<protein>
    <submittedName>
        <fullName evidence="5">Phosphonopyruvate decarboxylase</fullName>
    </submittedName>
</protein>
<evidence type="ECO:0000256" key="1">
    <source>
        <dbReference type="ARBA" id="ARBA00022793"/>
    </source>
</evidence>
<keyword evidence="5" id="KW-0670">Pyruvate</keyword>
<evidence type="ECO:0000256" key="3">
    <source>
        <dbReference type="ARBA" id="ARBA00023239"/>
    </source>
</evidence>
<dbReference type="InterPro" id="IPR017684">
    <property type="entry name" value="Phosphono-pyrv_decarboxylase"/>
</dbReference>
<feature type="domain" description="Thiamine pyrophosphate enzyme TPP-binding" evidence="4">
    <location>
        <begin position="256"/>
        <end position="328"/>
    </location>
</feature>
<dbReference type="NCBIfam" id="TIGR03297">
    <property type="entry name" value="Ppyr-DeCO2ase"/>
    <property type="match status" value="1"/>
</dbReference>
<name>A0A5E5PET9_9BURK</name>
<accession>A0A5E5PET9</accession>
<keyword evidence="3" id="KW-0456">Lyase</keyword>
<dbReference type="Pfam" id="PF02775">
    <property type="entry name" value="TPP_enzyme_C"/>
    <property type="match status" value="1"/>
</dbReference>
<reference evidence="5 6" key="1">
    <citation type="submission" date="2019-08" db="EMBL/GenBank/DDBJ databases">
        <authorList>
            <person name="Peeters C."/>
        </authorList>
    </citation>
    <scope>NUCLEOTIDE SEQUENCE [LARGE SCALE GENOMIC DNA]</scope>
    <source>
        <strain evidence="5 6">LMG 18089</strain>
    </source>
</reference>
<organism evidence="5 6">
    <name type="scientific">Pandoraea apista</name>
    <dbReference type="NCBI Taxonomy" id="93218"/>
    <lineage>
        <taxon>Bacteria</taxon>
        <taxon>Pseudomonadati</taxon>
        <taxon>Pseudomonadota</taxon>
        <taxon>Betaproteobacteria</taxon>
        <taxon>Burkholderiales</taxon>
        <taxon>Burkholderiaceae</taxon>
        <taxon>Pandoraea</taxon>
    </lineage>
</organism>
<dbReference type="GO" id="GO:0032923">
    <property type="term" value="P:organic phosphonate biosynthetic process"/>
    <property type="evidence" value="ECO:0007669"/>
    <property type="project" value="InterPro"/>
</dbReference>
<dbReference type="SUPFAM" id="SSF52518">
    <property type="entry name" value="Thiamin diphosphate-binding fold (THDP-binding)"/>
    <property type="match status" value="2"/>
</dbReference>
<keyword evidence="2" id="KW-0786">Thiamine pyrophosphate</keyword>
<dbReference type="GO" id="GO:0000287">
    <property type="term" value="F:magnesium ion binding"/>
    <property type="evidence" value="ECO:0007669"/>
    <property type="project" value="InterPro"/>
</dbReference>
<evidence type="ECO:0000313" key="6">
    <source>
        <dbReference type="Proteomes" id="UP000364291"/>
    </source>
</evidence>
<dbReference type="GO" id="GO:0033980">
    <property type="term" value="F:phosphonopyruvate decarboxylase activity"/>
    <property type="evidence" value="ECO:0007669"/>
    <property type="project" value="InterPro"/>
</dbReference>
<dbReference type="GO" id="GO:0030976">
    <property type="term" value="F:thiamine pyrophosphate binding"/>
    <property type="evidence" value="ECO:0007669"/>
    <property type="project" value="InterPro"/>
</dbReference>
<sequence>MVRPHSAAPPRRHKVIEAGQFVEAARKHGFTWYTGVPCSFLTPFINYVLQDPTLHYLSAANEGDAVAIAAGATLGEGRGARSVTMMQNSGLGNAVSPLTSLTWTFRLPQLLIVTWRGQPGITDEPQHALMGPITPAMLDLMEVPWELFPTAPEAIAPALERAVRHMDETGRPYALVMQKGSVAPYPLQPAERPARPAQPAPVSLVKGVAPSELPTRRDALERVIAHTPLDGTVVLASTGFCGRELYALDDRANQLYMVGSMGCVTTLALGLALARPDLRVVALDGDGAALMRMGAFATLGAYGPSNLVHLLLDNASHDSTGAQATVSPTVSFAGIAAASGYALALEGDTLDVIEQLFDGRAASLNEGPRFACLTTRPGTPDGLPRPKVTPEAVKARLMDHIAQRAQASA</sequence>
<dbReference type="CDD" id="cd07035">
    <property type="entry name" value="TPP_PYR_POX_like"/>
    <property type="match status" value="1"/>
</dbReference>
<evidence type="ECO:0000313" key="5">
    <source>
        <dbReference type="EMBL" id="VVG74149.1"/>
    </source>
</evidence>
<dbReference type="InterPro" id="IPR011766">
    <property type="entry name" value="TPP_enzyme_TPP-bd"/>
</dbReference>
<dbReference type="PANTHER" id="PTHR42818">
    <property type="entry name" value="SULFOPYRUVATE DECARBOXYLASE SUBUNIT ALPHA"/>
    <property type="match status" value="1"/>
</dbReference>
<dbReference type="AlphaFoldDB" id="A0A5E5PET9"/>
<evidence type="ECO:0000256" key="2">
    <source>
        <dbReference type="ARBA" id="ARBA00023052"/>
    </source>
</evidence>
<dbReference type="EMBL" id="CABPSX010000016">
    <property type="protein sequence ID" value="VVG74149.1"/>
    <property type="molecule type" value="Genomic_DNA"/>
</dbReference>
<keyword evidence="1" id="KW-0210">Decarboxylase</keyword>
<dbReference type="InterPro" id="IPR051818">
    <property type="entry name" value="TPP_dependent_decarboxylase"/>
</dbReference>
<evidence type="ECO:0000259" key="4">
    <source>
        <dbReference type="Pfam" id="PF02775"/>
    </source>
</evidence>
<dbReference type="PANTHER" id="PTHR42818:SF1">
    <property type="entry name" value="SULFOPYRUVATE DECARBOXYLASE"/>
    <property type="match status" value="1"/>
</dbReference>
<dbReference type="Proteomes" id="UP000364291">
    <property type="component" value="Unassembled WGS sequence"/>
</dbReference>
<gene>
    <name evidence="5" type="ORF">PAP18089_05161</name>
</gene>
<dbReference type="InterPro" id="IPR029061">
    <property type="entry name" value="THDP-binding"/>
</dbReference>